<sequence length="513" mass="57569">MGRPTSIRRLAAWLVLACVASGTWGSKRAFSIHDDLLAFPQFQVFFPGDYVLESYAKELLQTRNKSPAFSGDRQNGGRGNSQAYLDGDTKSARSDSKDASDEQAVEFEEMILQGRRYLCQIPQATIEDGNTTTQAQETDKTEEQKELARATSRGLELLREMEGDCMYYMSGWWSYSFCYKSQIKQFHALPSGNGVPAYPPMEDPATQSFILGKFPQIDNDDATEGDASEHKKRATESAELQTKGGSRYLVQRLAGGSKCDLTGRNRKIEVQFHCHPQTTDRIGWIKELTTCSYLMVIYTPRLCNDVAFLPPQQDQVHPIECRQIIPPQEIPEWEAMQQYRQTQKLVESASPEFPIIGGTAVGAQKLVGKEGKQIEKGRVASVGDQTIQVVAKRENGKIVRLSAEELKRFDLDPEKIEILKKKLESVANGKNWVLEVIESDGERGLRWIIDPDEDEEEGHDSEDTTAEEREKKEGSGQQKHTGDEQGYAQGEADEDSSSEEPETGSEEIFKDEL</sequence>
<dbReference type="GO" id="GO:0005788">
    <property type="term" value="C:endoplasmic reticulum lumen"/>
    <property type="evidence" value="ECO:0007669"/>
    <property type="project" value="UniProtKB-UniRule"/>
</dbReference>
<dbReference type="GO" id="GO:0030970">
    <property type="term" value="P:retrograde protein transport, ER to cytosol"/>
    <property type="evidence" value="ECO:0007669"/>
    <property type="project" value="TreeGrafter"/>
</dbReference>
<dbReference type="PANTHER" id="PTHR15414">
    <property type="entry name" value="OS-9-RELATED"/>
    <property type="match status" value="1"/>
</dbReference>
<feature type="region of interest" description="Disordered" evidence="8">
    <location>
        <begin position="448"/>
        <end position="513"/>
    </location>
</feature>
<dbReference type="AlphaFoldDB" id="A0A507QNF4"/>
<dbReference type="InterPro" id="IPR044865">
    <property type="entry name" value="MRH_dom"/>
</dbReference>
<feature type="chain" id="PRO_5021419281" description="Endoplasmic reticulum lectin" evidence="9">
    <location>
        <begin position="26"/>
        <end position="513"/>
    </location>
</feature>
<comment type="similarity">
    <text evidence="2 7">Belongs to the OS-9 family.</text>
</comment>
<feature type="compositionally biased region" description="Acidic residues" evidence="8">
    <location>
        <begin position="491"/>
        <end position="505"/>
    </location>
</feature>
<evidence type="ECO:0000256" key="7">
    <source>
        <dbReference type="RuleBase" id="RU369099"/>
    </source>
</evidence>
<evidence type="ECO:0000259" key="10">
    <source>
        <dbReference type="PROSITE" id="PS51914"/>
    </source>
</evidence>
<evidence type="ECO:0000313" key="12">
    <source>
        <dbReference type="Proteomes" id="UP000319663"/>
    </source>
</evidence>
<comment type="function">
    <text evidence="7">Lectin involved in the quality control of the secretory pathway. As a member of the endoplasmic reticulum-associated degradation lumenal (ERAD-L) surveillance system, targets misfolded endoplasmic reticulum lumenal glycoproteins for degradation.</text>
</comment>
<dbReference type="GO" id="GO:0030246">
    <property type="term" value="F:carbohydrate binding"/>
    <property type="evidence" value="ECO:0007669"/>
    <property type="project" value="UniProtKB-UniRule"/>
</dbReference>
<keyword evidence="3 9" id="KW-0732">Signal</keyword>
<evidence type="ECO:0000256" key="5">
    <source>
        <dbReference type="ARBA" id="ARBA00022824"/>
    </source>
</evidence>
<feature type="signal peptide" evidence="9">
    <location>
        <begin position="1"/>
        <end position="25"/>
    </location>
</feature>
<keyword evidence="6" id="KW-1015">Disulfide bond</keyword>
<dbReference type="SUPFAM" id="SSF50911">
    <property type="entry name" value="Mannose 6-phosphate receptor domain"/>
    <property type="match status" value="1"/>
</dbReference>
<keyword evidence="12" id="KW-1185">Reference proteome</keyword>
<feature type="domain" description="MRH" evidence="10">
    <location>
        <begin position="163"/>
        <end position="305"/>
    </location>
</feature>
<gene>
    <name evidence="11" type="primary">YOS9</name>
    <name evidence="11" type="ORF">MPDQ_001031</name>
</gene>
<dbReference type="EMBL" id="VIFY01000125">
    <property type="protein sequence ID" value="TQB70016.1"/>
    <property type="molecule type" value="Genomic_DNA"/>
</dbReference>
<feature type="compositionally biased region" description="Basic and acidic residues" evidence="8">
    <location>
        <begin position="87"/>
        <end position="100"/>
    </location>
</feature>
<evidence type="ECO:0000313" key="11">
    <source>
        <dbReference type="EMBL" id="TQB70016.1"/>
    </source>
</evidence>
<dbReference type="OrthoDB" id="448954at2759"/>
<evidence type="ECO:0000256" key="2">
    <source>
        <dbReference type="ARBA" id="ARBA00009918"/>
    </source>
</evidence>
<evidence type="ECO:0000256" key="4">
    <source>
        <dbReference type="ARBA" id="ARBA00022734"/>
    </source>
</evidence>
<reference evidence="11 12" key="1">
    <citation type="submission" date="2019-06" db="EMBL/GenBank/DDBJ databases">
        <title>Wine fermentation using esterase from Monascus purpureus.</title>
        <authorList>
            <person name="Geng C."/>
            <person name="Zhang Y."/>
        </authorList>
    </citation>
    <scope>NUCLEOTIDE SEQUENCE [LARGE SCALE GENOMIC DNA]</scope>
    <source>
        <strain evidence="11">HQ1</strain>
    </source>
</reference>
<keyword evidence="7" id="KW-0472">Membrane</keyword>
<dbReference type="GO" id="GO:0005789">
    <property type="term" value="C:endoplasmic reticulum membrane"/>
    <property type="evidence" value="ECO:0007669"/>
    <property type="project" value="UniProtKB-SubCell"/>
</dbReference>
<comment type="subcellular location">
    <subcellularLocation>
        <location evidence="1 7">Endoplasmic reticulum membrane</location>
        <topology evidence="1 7">Peripheral membrane protein</topology>
        <orientation evidence="1 7">Lumenal side</orientation>
    </subcellularLocation>
</comment>
<dbReference type="STRING" id="5098.A0A507QNF4"/>
<evidence type="ECO:0000256" key="6">
    <source>
        <dbReference type="ARBA" id="ARBA00023157"/>
    </source>
</evidence>
<evidence type="ECO:0000256" key="8">
    <source>
        <dbReference type="SAM" id="MobiDB-lite"/>
    </source>
</evidence>
<feature type="region of interest" description="Disordered" evidence="8">
    <location>
        <begin position="220"/>
        <end position="240"/>
    </location>
</feature>
<feature type="compositionally biased region" description="Acidic residues" evidence="8">
    <location>
        <begin position="450"/>
        <end position="465"/>
    </location>
</feature>
<dbReference type="PROSITE" id="PS51914">
    <property type="entry name" value="MRH"/>
    <property type="match status" value="1"/>
</dbReference>
<evidence type="ECO:0000256" key="9">
    <source>
        <dbReference type="SAM" id="SignalP"/>
    </source>
</evidence>
<keyword evidence="5 7" id="KW-0256">Endoplasmic reticulum</keyword>
<accession>A0A507QNF4</accession>
<dbReference type="PANTHER" id="PTHR15414:SF0">
    <property type="entry name" value="ENDOPLASMIC RETICULUM LECTIN 1"/>
    <property type="match status" value="1"/>
</dbReference>
<evidence type="ECO:0000256" key="3">
    <source>
        <dbReference type="ARBA" id="ARBA00022729"/>
    </source>
</evidence>
<dbReference type="Gene3D" id="2.70.130.10">
    <property type="entry name" value="Mannose-6-phosphate receptor binding domain"/>
    <property type="match status" value="1"/>
</dbReference>
<dbReference type="InterPro" id="IPR045149">
    <property type="entry name" value="OS-9-like"/>
</dbReference>
<protein>
    <recommendedName>
        <fullName evidence="7">Endoplasmic reticulum lectin</fullName>
    </recommendedName>
    <alternativeName>
        <fullName evidence="7">Protein OS-9 homolog</fullName>
    </alternativeName>
</protein>
<dbReference type="GO" id="GO:0030968">
    <property type="term" value="P:endoplasmic reticulum unfolded protein response"/>
    <property type="evidence" value="ECO:0007669"/>
    <property type="project" value="UniProtKB-UniRule"/>
</dbReference>
<keyword evidence="4 7" id="KW-0430">Lectin</keyword>
<dbReference type="InterPro" id="IPR012913">
    <property type="entry name" value="OS9-like_dom"/>
</dbReference>
<evidence type="ECO:0000256" key="1">
    <source>
        <dbReference type="ARBA" id="ARBA00004367"/>
    </source>
</evidence>
<dbReference type="Pfam" id="PF07915">
    <property type="entry name" value="PRKCSH"/>
    <property type="match status" value="1"/>
</dbReference>
<dbReference type="Proteomes" id="UP000319663">
    <property type="component" value="Unassembled WGS sequence"/>
</dbReference>
<feature type="region of interest" description="Disordered" evidence="8">
    <location>
        <begin position="66"/>
        <end position="103"/>
    </location>
</feature>
<dbReference type="InterPro" id="IPR009011">
    <property type="entry name" value="Man6P_isomerase_rcpt-bd_dom_sf"/>
</dbReference>
<proteinExistence type="inferred from homology"/>
<comment type="caution">
    <text evidence="11">The sequence shown here is derived from an EMBL/GenBank/DDBJ whole genome shotgun (WGS) entry which is preliminary data.</text>
</comment>
<organism evidence="11 12">
    <name type="scientific">Monascus purpureus</name>
    <name type="common">Red mold</name>
    <name type="synonym">Monascus anka</name>
    <dbReference type="NCBI Taxonomy" id="5098"/>
    <lineage>
        <taxon>Eukaryota</taxon>
        <taxon>Fungi</taxon>
        <taxon>Dikarya</taxon>
        <taxon>Ascomycota</taxon>
        <taxon>Pezizomycotina</taxon>
        <taxon>Eurotiomycetes</taxon>
        <taxon>Eurotiomycetidae</taxon>
        <taxon>Eurotiales</taxon>
        <taxon>Aspergillaceae</taxon>
        <taxon>Monascus</taxon>
    </lineage>
</organism>
<name>A0A507QNF4_MONPU</name>